<comment type="function">
    <text evidence="2">Catalyzes the formation of N(4)-acetylcytidine (ac(4)C) at the wobble position of elongator tRNA(Met), using acetate and ATP as substrates. First activates an acetate ion to form acetyladenylate (Ac-AMP) and then transfers the acetyl group to tRNA to form ac(4)C34.</text>
</comment>
<dbReference type="HAMAP" id="MF_01539">
    <property type="entry name" value="TmcAL"/>
    <property type="match status" value="1"/>
</dbReference>
<dbReference type="AlphaFoldDB" id="A0A1I4L9S2"/>
<dbReference type="GO" id="GO:0005737">
    <property type="term" value="C:cytoplasm"/>
    <property type="evidence" value="ECO:0007669"/>
    <property type="project" value="UniProtKB-SubCell"/>
</dbReference>
<dbReference type="SUPFAM" id="SSF52374">
    <property type="entry name" value="Nucleotidylyl transferase"/>
    <property type="match status" value="1"/>
</dbReference>
<dbReference type="OrthoDB" id="9769796at2"/>
<feature type="binding site" evidence="2">
    <location>
        <position position="102"/>
    </location>
    <ligand>
        <name>ATP</name>
        <dbReference type="ChEBI" id="CHEBI:30616"/>
    </ligand>
</feature>
<dbReference type="GO" id="GO:0006400">
    <property type="term" value="P:tRNA modification"/>
    <property type="evidence" value="ECO:0007669"/>
    <property type="project" value="UniProtKB-UniRule"/>
</dbReference>
<organism evidence="3 4">
    <name type="scientific">Pelosinus propionicus DSM 13327</name>
    <dbReference type="NCBI Taxonomy" id="1123291"/>
    <lineage>
        <taxon>Bacteria</taxon>
        <taxon>Bacillati</taxon>
        <taxon>Bacillota</taxon>
        <taxon>Negativicutes</taxon>
        <taxon>Selenomonadales</taxon>
        <taxon>Sporomusaceae</taxon>
        <taxon>Pelosinus</taxon>
    </lineage>
</organism>
<dbReference type="EC" id="6.3.4.-" evidence="2"/>
<dbReference type="Pfam" id="PF05636">
    <property type="entry name" value="HIGH_NTase1"/>
    <property type="match status" value="1"/>
</dbReference>
<keyword evidence="2" id="KW-0963">Cytoplasm</keyword>
<dbReference type="STRING" id="1123291.SAMN04490355_102347"/>
<comment type="subcellular location">
    <subcellularLocation>
        <location evidence="2">Cytoplasm</location>
    </subcellularLocation>
</comment>
<dbReference type="GO" id="GO:0016879">
    <property type="term" value="F:ligase activity, forming carbon-nitrogen bonds"/>
    <property type="evidence" value="ECO:0007669"/>
    <property type="project" value="UniProtKB-UniRule"/>
</dbReference>
<protein>
    <recommendedName>
        <fullName evidence="2">tRNA(Met) cytidine acetate ligase</fullName>
        <ecNumber evidence="2">6.3.4.-</ecNumber>
    </recommendedName>
</protein>
<dbReference type="Gene3D" id="3.40.50.620">
    <property type="entry name" value="HUPs"/>
    <property type="match status" value="1"/>
</dbReference>
<dbReference type="GO" id="GO:0016740">
    <property type="term" value="F:transferase activity"/>
    <property type="evidence" value="ECO:0007669"/>
    <property type="project" value="UniProtKB-KW"/>
</dbReference>
<keyword evidence="2" id="KW-0547">Nucleotide-binding</keyword>
<keyword evidence="2" id="KW-0694">RNA-binding</keyword>
<keyword evidence="3" id="KW-0808">Transferase</keyword>
<dbReference type="EMBL" id="FOTS01000023">
    <property type="protein sequence ID" value="SFL87710.1"/>
    <property type="molecule type" value="Genomic_DNA"/>
</dbReference>
<evidence type="ECO:0000256" key="1">
    <source>
        <dbReference type="ARBA" id="ARBA00022694"/>
    </source>
</evidence>
<comment type="caution">
    <text evidence="2">Lacks conserved residue(s) required for the propagation of feature annotation.</text>
</comment>
<keyword evidence="4" id="KW-1185">Reference proteome</keyword>
<accession>A0A1I4L9S2</accession>
<dbReference type="RefSeq" id="WP_090938083.1">
    <property type="nucleotide sequence ID" value="NZ_FOTS01000023.1"/>
</dbReference>
<evidence type="ECO:0000313" key="3">
    <source>
        <dbReference type="EMBL" id="SFL87710.1"/>
    </source>
</evidence>
<keyword evidence="2" id="KW-0820">tRNA-binding</keyword>
<name>A0A1I4L9S2_9FIRM</name>
<feature type="binding site" evidence="2">
    <location>
        <position position="185"/>
    </location>
    <ligand>
        <name>ATP</name>
        <dbReference type="ChEBI" id="CHEBI:30616"/>
    </ligand>
</feature>
<evidence type="ECO:0000313" key="4">
    <source>
        <dbReference type="Proteomes" id="UP000199520"/>
    </source>
</evidence>
<sequence length="415" mass="46313">MQAVGVIVEYNPFHNGHKWQIDAAKKRSGCPFVIGVMSGNFVQRGEPAIFDKWKRAEMAIRGGVDLIIELPTVFAVRSAQYFAAGSIRLLHSLGIVSHVCFGAEHADLELLKKIATATSDVNIMNQMHINLHLGNTYASALGQALRKHYNVAENITSSSNNILAIEYLRAIKEFSPALQPIAVTRQISKYNDTTITSSFASATAIRQAIIEYLTVTDKIKLAVPETTSEVLYDLLLQKYGPVTLHNFSSIILAQLRLNNSKQLEKIPGVSEGLHYKIHDSSLLATNIDHLLSLLKSKRYTYTRLQRILIHALLGTTQEQLANFDKEGPLYARILAFNQNGRLLIKKMNQHNTIPVITKTTHYLSSKQRDNNILTPLQQMLSVDTLASDIYSLGIPSSNLNMGAWDFRYPALYIPT</sequence>
<comment type="similarity">
    <text evidence="2">Belongs to the TmcAL family.</text>
</comment>
<dbReference type="GO" id="GO:0000049">
    <property type="term" value="F:tRNA binding"/>
    <property type="evidence" value="ECO:0007669"/>
    <property type="project" value="UniProtKB-KW"/>
</dbReference>
<dbReference type="InterPro" id="IPR014729">
    <property type="entry name" value="Rossmann-like_a/b/a_fold"/>
</dbReference>
<feature type="binding site" evidence="2">
    <location>
        <position position="160"/>
    </location>
    <ligand>
        <name>ATP</name>
        <dbReference type="ChEBI" id="CHEBI:30616"/>
    </ligand>
</feature>
<keyword evidence="2" id="KW-0436">Ligase</keyword>
<gene>
    <name evidence="2" type="primary">tmcAL</name>
    <name evidence="3" type="ORF">SAMN04490355_102347</name>
</gene>
<dbReference type="PANTHER" id="PTHR37825:SF1">
    <property type="entry name" value="TRNA(MET) CYTIDINE ACETATE LIGASE"/>
    <property type="match status" value="1"/>
</dbReference>
<dbReference type="NCBIfam" id="NF010191">
    <property type="entry name" value="PRK13670.1"/>
    <property type="match status" value="1"/>
</dbReference>
<dbReference type="GO" id="GO:0005524">
    <property type="term" value="F:ATP binding"/>
    <property type="evidence" value="ECO:0007669"/>
    <property type="project" value="UniProtKB-KW"/>
</dbReference>
<dbReference type="InterPro" id="IPR008513">
    <property type="entry name" value="tRNA(Met)_cyd_acetate_ligase"/>
</dbReference>
<dbReference type="PANTHER" id="PTHR37825">
    <property type="entry name" value="TRNA(MET) CYTIDINE ACETATE LIGASE"/>
    <property type="match status" value="1"/>
</dbReference>
<reference evidence="4" key="1">
    <citation type="submission" date="2016-10" db="EMBL/GenBank/DDBJ databases">
        <authorList>
            <person name="Varghese N."/>
            <person name="Submissions S."/>
        </authorList>
    </citation>
    <scope>NUCLEOTIDE SEQUENCE [LARGE SCALE GENOMIC DNA]</scope>
    <source>
        <strain evidence="4">DSM 13327</strain>
    </source>
</reference>
<dbReference type="Proteomes" id="UP000199520">
    <property type="component" value="Unassembled WGS sequence"/>
</dbReference>
<keyword evidence="2" id="KW-0067">ATP-binding</keyword>
<keyword evidence="1 2" id="KW-0819">tRNA processing</keyword>
<proteinExistence type="inferred from homology"/>
<evidence type="ECO:0000256" key="2">
    <source>
        <dbReference type="HAMAP-Rule" id="MF_01539"/>
    </source>
</evidence>
<comment type="catalytic activity">
    <reaction evidence="2">
        <text>cytidine(34) in elongator tRNA(Met) + acetate + ATP = N(4)-acetylcytidine(34) in elongator tRNA(Met) + AMP + diphosphate</text>
        <dbReference type="Rhea" id="RHEA:58144"/>
        <dbReference type="Rhea" id="RHEA-COMP:10693"/>
        <dbReference type="Rhea" id="RHEA-COMP:10694"/>
        <dbReference type="ChEBI" id="CHEBI:30089"/>
        <dbReference type="ChEBI" id="CHEBI:30616"/>
        <dbReference type="ChEBI" id="CHEBI:33019"/>
        <dbReference type="ChEBI" id="CHEBI:74900"/>
        <dbReference type="ChEBI" id="CHEBI:82748"/>
        <dbReference type="ChEBI" id="CHEBI:456215"/>
    </reaction>
</comment>
<feature type="binding site" evidence="2">
    <location>
        <begin position="7"/>
        <end position="20"/>
    </location>
    <ligand>
        <name>ATP</name>
        <dbReference type="ChEBI" id="CHEBI:30616"/>
    </ligand>
</feature>